<reference evidence="1 2" key="1">
    <citation type="submission" date="2019-07" db="EMBL/GenBank/DDBJ databases">
        <title>Genomic Encyclopedia of Archaeal and Bacterial Type Strains, Phase II (KMG-II): from individual species to whole genera.</title>
        <authorList>
            <person name="Goeker M."/>
        </authorList>
    </citation>
    <scope>NUCLEOTIDE SEQUENCE [LARGE SCALE GENOMIC DNA]</scope>
    <source>
        <strain evidence="1 2">DSM 17527</strain>
    </source>
</reference>
<gene>
    <name evidence="1" type="ORF">BD809_103347</name>
</gene>
<protein>
    <recommendedName>
        <fullName evidence="3">Ricin-type beta-trefoil lectin protein</fullName>
    </recommendedName>
</protein>
<evidence type="ECO:0000313" key="1">
    <source>
        <dbReference type="EMBL" id="TYP75283.1"/>
    </source>
</evidence>
<dbReference type="OrthoDB" id="9758772at2"/>
<comment type="caution">
    <text evidence="1">The sequence shown here is derived from an EMBL/GenBank/DDBJ whole genome shotgun (WGS) entry which is preliminary data.</text>
</comment>
<sequence length="475" mass="52610">MKTNPLVSNAHYLLLLLFLVSTHSFSQNWNSGWVYIENVKTGLVMDVQGDVKANGTTVWPFSLNHGRAQLFRFSSTNIPDSFGDDARYMMAYDNSGLSSDFYVSVKTPPLVVLGTEVNVPPSSGASSPDLLVSPTSEMVATDDRMVSDKKTFKNFVFSIESKRAFDNAPTNVINDLSITSVEAPKQLWRLIPVAGQADTYFIQSAHFTDKRVVEPVDFNSGGTLVLSSFTGNDIQKWRIIKTKPKAATNLTLSNFEWEEKYVQKPWYKPWRWHFVQKIKGTLSWTNSNTSDLTKQYILIDGGSSSEYDPIALASNKTSHTFNIKSTTSAKTKEHCFKVRGHSKWVAQNVTFSDGECQKPTFDETPPATPIPAVGISKLVVTNCHSNKKSVRLWTLDHTVNDGVWKDHGTLNSQWQGSGCPVGSPKVINLSDNHSYTFVAIDCGNAPPTQTQGSCHKFTTSQIKGDTDGTSLPIDI</sequence>
<dbReference type="RefSeq" id="WP_148782269.1">
    <property type="nucleotide sequence ID" value="NZ_VNHU01000003.1"/>
</dbReference>
<dbReference type="SUPFAM" id="SSF50370">
    <property type="entry name" value="Ricin B-like lectins"/>
    <property type="match status" value="1"/>
</dbReference>
<organism evidence="1 2">
    <name type="scientific">Aquimarina intermedia</name>
    <dbReference type="NCBI Taxonomy" id="350814"/>
    <lineage>
        <taxon>Bacteria</taxon>
        <taxon>Pseudomonadati</taxon>
        <taxon>Bacteroidota</taxon>
        <taxon>Flavobacteriia</taxon>
        <taxon>Flavobacteriales</taxon>
        <taxon>Flavobacteriaceae</taxon>
        <taxon>Aquimarina</taxon>
    </lineage>
</organism>
<proteinExistence type="predicted"/>
<accession>A0A5S5CBB1</accession>
<dbReference type="CDD" id="cd00161">
    <property type="entry name" value="beta-trefoil_Ricin-like"/>
    <property type="match status" value="1"/>
</dbReference>
<dbReference type="InterPro" id="IPR035992">
    <property type="entry name" value="Ricin_B-like_lectins"/>
</dbReference>
<dbReference type="Proteomes" id="UP000324376">
    <property type="component" value="Unassembled WGS sequence"/>
</dbReference>
<evidence type="ECO:0008006" key="3">
    <source>
        <dbReference type="Google" id="ProtNLM"/>
    </source>
</evidence>
<dbReference type="EMBL" id="VNHU01000003">
    <property type="protein sequence ID" value="TYP75283.1"/>
    <property type="molecule type" value="Genomic_DNA"/>
</dbReference>
<keyword evidence="2" id="KW-1185">Reference proteome</keyword>
<dbReference type="AlphaFoldDB" id="A0A5S5CBB1"/>
<dbReference type="Gene3D" id="2.80.10.50">
    <property type="match status" value="1"/>
</dbReference>
<evidence type="ECO:0000313" key="2">
    <source>
        <dbReference type="Proteomes" id="UP000324376"/>
    </source>
</evidence>
<name>A0A5S5CBB1_9FLAO</name>